<dbReference type="Proteomes" id="UP000619479">
    <property type="component" value="Unassembled WGS sequence"/>
</dbReference>
<proteinExistence type="predicted"/>
<dbReference type="EMBL" id="BOMH01000002">
    <property type="protein sequence ID" value="GID62429.1"/>
    <property type="molecule type" value="Genomic_DNA"/>
</dbReference>
<comment type="caution">
    <text evidence="1">The sequence shown here is derived from an EMBL/GenBank/DDBJ whole genome shotgun (WGS) entry which is preliminary data.</text>
</comment>
<dbReference type="RefSeq" id="WP_203737838.1">
    <property type="nucleotide sequence ID" value="NZ_BAAAUC010000002.1"/>
</dbReference>
<organism evidence="1 2">
    <name type="scientific">Actinoplanes cyaneus</name>
    <dbReference type="NCBI Taxonomy" id="52696"/>
    <lineage>
        <taxon>Bacteria</taxon>
        <taxon>Bacillati</taxon>
        <taxon>Actinomycetota</taxon>
        <taxon>Actinomycetes</taxon>
        <taxon>Micromonosporales</taxon>
        <taxon>Micromonosporaceae</taxon>
        <taxon>Actinoplanes</taxon>
    </lineage>
</organism>
<evidence type="ECO:0000313" key="2">
    <source>
        <dbReference type="Proteomes" id="UP000619479"/>
    </source>
</evidence>
<sequence>MAEVLVGVDDYREFEAAAAADGVDVGRWLVEAGRQRLQATLSGLGQLWQDVCAELDNPVLVSERELQCLRSARPRAVNDGVLLLAVPDLRARQILEVSLREAIEKVLARRLRVGVRVAFTVDAEVPAGPFTATPEPSAAPALLEEYAELIARPEVARRLAEVLATAR</sequence>
<gene>
    <name evidence="1" type="ORF">Acy02nite_03100</name>
</gene>
<protein>
    <submittedName>
        <fullName evidence="1">Uncharacterized protein</fullName>
    </submittedName>
</protein>
<keyword evidence="2" id="KW-1185">Reference proteome</keyword>
<reference evidence="1" key="1">
    <citation type="submission" date="2021-01" db="EMBL/GenBank/DDBJ databases">
        <title>Whole genome shotgun sequence of Actinoplanes cyaneus NBRC 14990.</title>
        <authorList>
            <person name="Komaki H."/>
            <person name="Tamura T."/>
        </authorList>
    </citation>
    <scope>NUCLEOTIDE SEQUENCE</scope>
    <source>
        <strain evidence="1">NBRC 14990</strain>
    </source>
</reference>
<dbReference type="AlphaFoldDB" id="A0A919IBH9"/>
<name>A0A919IBH9_9ACTN</name>
<evidence type="ECO:0000313" key="1">
    <source>
        <dbReference type="EMBL" id="GID62429.1"/>
    </source>
</evidence>
<accession>A0A919IBH9</accession>